<name>A0A4Z1SLD6_GIAMU</name>
<dbReference type="Proteomes" id="UP000315496">
    <property type="component" value="Chromosome 5"/>
</dbReference>
<gene>
    <name evidence="1" type="ORF">GMRT_10353</name>
</gene>
<evidence type="ECO:0000313" key="1">
    <source>
        <dbReference type="EMBL" id="TNJ26454.1"/>
    </source>
</evidence>
<reference evidence="1 2" key="1">
    <citation type="submission" date="2019-05" db="EMBL/GenBank/DDBJ databases">
        <title>The compact genome of Giardia muris reveals important steps in the evolution of intestinal protozoan parasites.</title>
        <authorList>
            <person name="Xu F."/>
            <person name="Jimenez-Gonzalez A."/>
            <person name="Einarsson E."/>
            <person name="Astvaldsson A."/>
            <person name="Peirasmaki D."/>
            <person name="Eckmann L."/>
            <person name="Andersson J.O."/>
            <person name="Svard S.G."/>
            <person name="Jerlstrom-Hultqvist J."/>
        </authorList>
    </citation>
    <scope>NUCLEOTIDE SEQUENCE [LARGE SCALE GENOMIC DNA]</scope>
    <source>
        <strain evidence="1 2">Roberts-Thomson</strain>
    </source>
</reference>
<keyword evidence="2" id="KW-1185">Reference proteome</keyword>
<protein>
    <submittedName>
        <fullName evidence="1">Uncharacterized protein</fullName>
    </submittedName>
</protein>
<evidence type="ECO:0000313" key="2">
    <source>
        <dbReference type="Proteomes" id="UP000315496"/>
    </source>
</evidence>
<accession>A0A4Z1SLD6</accession>
<organism evidence="1 2">
    <name type="scientific">Giardia muris</name>
    <dbReference type="NCBI Taxonomy" id="5742"/>
    <lineage>
        <taxon>Eukaryota</taxon>
        <taxon>Metamonada</taxon>
        <taxon>Diplomonadida</taxon>
        <taxon>Hexamitidae</taxon>
        <taxon>Giardiinae</taxon>
        <taxon>Giardia</taxon>
    </lineage>
</organism>
<proteinExistence type="predicted"/>
<comment type="caution">
    <text evidence="1">The sequence shown here is derived from an EMBL/GenBank/DDBJ whole genome shotgun (WGS) entry which is preliminary data.</text>
</comment>
<sequence length="1372" mass="153623">MSTENVTNICNQIKMLVRRQLAKRAVARVAVSCEVLCAVLVACTGHLDSWLTVVMDTSVLIMVDPCVDTCVCGLRVLSMCLALPIDTYTMFSDYQSRGYTTSTRCLLALPPDTAEQLVRYFRQNRADVSRGLLALIPLIISTKPGASIRQTVSLRFVASQCYFNLMKLYQTLFVDNSDAQALLIGLLVLQYMGRGLHIFDGMASIGASLSQHSFPMTAKTIGTILDCFALYWFLLSHACCSNSQVHLFGMASIGEMARTSLLTALETAVNIQNSRNTIQDAEKVTTEEGLRLYTAIEMHYGHLVGGRLCNEAMPLNSRVVRTSIHSSSSFTPPSPVNNHADLEPGVGGQSSFSGFRLTTLDILLPDEYCELPDKGVATTLMDFLKTRTTLLFDMVKRLVRTKRPLTYVPKAFLWLRGNFLGHRVVAGLVLARLREEFTSFWNLHHHIDIGTYTPRVALHDVSLELLRAVPQALFLVALSIELFLLPNRTPFIPFALRLITLCFDEIHVPSLELLLANLARSIRGDERSQMHHFLAGMYREIVVFSSEILSVSPRAYPDQCQLLLCEAYGVLYRLTYYYRLHDSDEESIERGLVRNAYATLLETFLSLASIDIRLTHSSERCHSNKSLDADSSSEQTELISLSLYSSHAPQTYHSKTSALGLQTVYQSQALFNSLTTHQLGNQTESTVSLEQTLKERAPLILFERLHDSQFWNRLTRVSVACFNEADTRIVASQKASPVVYLEASFAAFLHHHVFQTKGYDTLTPMPIDGNPTKSVLVALGFMRRSNPNVLRDEEQLTREADTRSSINPIVTQLYGESLLVDLFIVTVLHEVEHSPMCMYIVALSALVLLSGNVASATRCNTSAAWDLMYASLTTAIRCVALIPGFRADMLTDLTTSLGDMESETIPLGLFPWIKRNNSTPSDQHTKRTAQSTLDYTSRLSKTFNQLFYTGVVRHLPTLIHDKTLLIRFDTYLKAILGSLPVPQPLAFLCGLLLAKYRGFDDDIVGTRQVRHQTTHSEDERPQLDSTLNLVRNYAAFVKAIASRFSPEDTGVFVEHAYIWTPLAVVACWMLHRFDISYDCLLACFILLFIYATTRDSQSTLSHDLVETQSSREGFLETSILDVPTVASFLDEVRKRCALLCETFRRRSPALVSILVEAMYKCIEHDDALKSVVIEALAAVNMKLAQVAKHLSSPKVRETFQPLWAIEREFFMKITREDEFQQFEGCNKALETSPLTTDQLLLEVIPSIALRRLLSGLLAQVGRVLLDMRSHVPEGENSPEDQAEVYNGTKFEDSIELHSLLLGIEVLLRLDQPSTTFLGTSIATWAKEGIVDGDSGRADAMTRLSASHELPSTPSDYRRHLEFILKFNVSQTA</sequence>
<dbReference type="VEuPathDB" id="GiardiaDB:GMRT_10353"/>
<dbReference type="EMBL" id="VDLU01000005">
    <property type="protein sequence ID" value="TNJ26454.1"/>
    <property type="molecule type" value="Genomic_DNA"/>
</dbReference>